<evidence type="ECO:0000259" key="2">
    <source>
        <dbReference type="Pfam" id="PF13360"/>
    </source>
</evidence>
<gene>
    <name evidence="3" type="ORF">ACFSL2_16730</name>
</gene>
<feature type="domain" description="Pyrrolo-quinoline quinone repeat" evidence="2">
    <location>
        <begin position="400"/>
        <end position="525"/>
    </location>
</feature>
<keyword evidence="1" id="KW-0472">Membrane</keyword>
<proteinExistence type="predicted"/>
<dbReference type="InterPro" id="IPR002372">
    <property type="entry name" value="PQQ_rpt_dom"/>
</dbReference>
<feature type="transmembrane region" description="Helical" evidence="1">
    <location>
        <begin position="57"/>
        <end position="77"/>
    </location>
</feature>
<evidence type="ECO:0000313" key="4">
    <source>
        <dbReference type="Proteomes" id="UP001597338"/>
    </source>
</evidence>
<reference evidence="4" key="1">
    <citation type="journal article" date="2019" name="Int. J. Syst. Evol. Microbiol.">
        <title>The Global Catalogue of Microorganisms (GCM) 10K type strain sequencing project: providing services to taxonomists for standard genome sequencing and annotation.</title>
        <authorList>
            <consortium name="The Broad Institute Genomics Platform"/>
            <consortium name="The Broad Institute Genome Sequencing Center for Infectious Disease"/>
            <person name="Wu L."/>
            <person name="Ma J."/>
        </authorList>
    </citation>
    <scope>NUCLEOTIDE SEQUENCE [LARGE SCALE GENOMIC DNA]</scope>
    <source>
        <strain evidence="4">CCM 7043</strain>
    </source>
</reference>
<comment type="caution">
    <text evidence="3">The sequence shown here is derived from an EMBL/GenBank/DDBJ whole genome shotgun (WGS) entry which is preliminary data.</text>
</comment>
<dbReference type="Gene3D" id="2.130.10.10">
    <property type="entry name" value="YVTN repeat-like/Quinoprotein amine dehydrogenase"/>
    <property type="match status" value="1"/>
</dbReference>
<keyword evidence="4" id="KW-1185">Reference proteome</keyword>
<dbReference type="SUPFAM" id="SSF50998">
    <property type="entry name" value="Quinoprotein alcohol dehydrogenase-like"/>
    <property type="match status" value="1"/>
</dbReference>
<sequence>MPRPDEQESVVFDLVEGQGPDPAAGDARVHVDEAADDVPGRGPGRWSRPRGLSRRTWVVAAAVVTAALLTVTAVDLVRDHRRAELMRTSSIGLTSLAEPPTETWTVPFDVLAGQGDVSFDQEVVTMGGLLVVPPSSAQHFWVDASTGGTEPRPTGFEDVVAIEPGSGEVAWRVPLGERPDCGPTGFDASASTDTLVCVHGPDDAREVLVIAPDGTARTRSADLATGEQLFAGPGGTVVRTVRTGEPVGTVECDSSGECPPEAVAAGRDLLVTAEDAGTGVERWASTVEFDQDFAYGCQATYPSDTGSDTGPAIDPDAVTARAAVELVYVDGCGVSATFSLPGARLDQAGDGTTPRWVDELGSGRYAVDRSGMTTLVVDAAGEVVRTLDGSLRTDPSAPDAPDDIVFVTRPSGSGFEAVREDGSVAWTERSARDALLVGRDVVVVDRGNRLVGLDRTTGAELWTAGAEDLATMARLRTLTDGETVAAQYVPNDGAEGGMLVALDLATGERLWDVPMAGRAIAVDGHLVEITREGLRGLG</sequence>
<keyword evidence="1" id="KW-0812">Transmembrane</keyword>
<dbReference type="InterPro" id="IPR015943">
    <property type="entry name" value="WD40/YVTN_repeat-like_dom_sf"/>
</dbReference>
<dbReference type="RefSeq" id="WP_377198922.1">
    <property type="nucleotide sequence ID" value="NZ_JBHUHF010000001.1"/>
</dbReference>
<protein>
    <submittedName>
        <fullName evidence="3">PQQ-binding-like beta-propeller repeat protein</fullName>
    </submittedName>
</protein>
<name>A0ABW4VCU2_9MICO</name>
<dbReference type="InterPro" id="IPR011047">
    <property type="entry name" value="Quinoprotein_ADH-like_sf"/>
</dbReference>
<organism evidence="3 4">
    <name type="scientific">Promicromonospora aerolata</name>
    <dbReference type="NCBI Taxonomy" id="195749"/>
    <lineage>
        <taxon>Bacteria</taxon>
        <taxon>Bacillati</taxon>
        <taxon>Actinomycetota</taxon>
        <taxon>Actinomycetes</taxon>
        <taxon>Micrococcales</taxon>
        <taxon>Promicromonosporaceae</taxon>
        <taxon>Promicromonospora</taxon>
    </lineage>
</organism>
<dbReference type="EMBL" id="JBHUHF010000001">
    <property type="protein sequence ID" value="MFD2027160.1"/>
    <property type="molecule type" value="Genomic_DNA"/>
</dbReference>
<keyword evidence="1" id="KW-1133">Transmembrane helix</keyword>
<evidence type="ECO:0000256" key="1">
    <source>
        <dbReference type="SAM" id="Phobius"/>
    </source>
</evidence>
<accession>A0ABW4VCU2</accession>
<dbReference type="Pfam" id="PF13360">
    <property type="entry name" value="PQQ_2"/>
    <property type="match status" value="1"/>
</dbReference>
<dbReference type="Proteomes" id="UP001597338">
    <property type="component" value="Unassembled WGS sequence"/>
</dbReference>
<evidence type="ECO:0000313" key="3">
    <source>
        <dbReference type="EMBL" id="MFD2027160.1"/>
    </source>
</evidence>